<dbReference type="AlphaFoldDB" id="A0A6A5XTM9"/>
<evidence type="ECO:0000256" key="6">
    <source>
        <dbReference type="ARBA" id="ARBA00023306"/>
    </source>
</evidence>
<keyword evidence="5 7" id="KW-0539">Nucleus</keyword>
<dbReference type="RefSeq" id="XP_033384605.1">
    <property type="nucleotide sequence ID" value="XM_033528029.1"/>
</dbReference>
<dbReference type="GO" id="GO:0000076">
    <property type="term" value="P:DNA replication checkpoint signaling"/>
    <property type="evidence" value="ECO:0007669"/>
    <property type="project" value="UniProtKB-UniRule"/>
</dbReference>
<sequence>MATTDLAFRGSPPPDDLDDILGNLDDENVNATNGNTANGPQKPPPKDDALGLDQEITVVKQRRPIPKLDETLLLSDAGISKLRRISKDRLRLKGKGHEYGDIARMLNMYQLWLDDLYPRAKFADGLVMIEKLGHSKRTQYMRKEWINEGKPGYNAASDAEETVEQSVDNTVEQNNQQSANAETAPNAEAMEGVLHGDAAQNLRTSSNLDERPSHNMPQPTENLGDYPDDDDDLDALLAESEMTHNPIPKRTVSAGPPPEDDPFADDMEAMAELEGMW</sequence>
<dbReference type="InterPro" id="IPR040038">
    <property type="entry name" value="TIPIN/Csm3/Swi3"/>
</dbReference>
<dbReference type="GO" id="GO:0031298">
    <property type="term" value="C:replication fork protection complex"/>
    <property type="evidence" value="ECO:0007669"/>
    <property type="project" value="TreeGrafter"/>
</dbReference>
<feature type="region of interest" description="Disordered" evidence="8">
    <location>
        <begin position="1"/>
        <end position="47"/>
    </location>
</feature>
<accession>A0A6A5XTM9</accession>
<organism evidence="10 11">
    <name type="scientific">Aaosphaeria arxii CBS 175.79</name>
    <dbReference type="NCBI Taxonomy" id="1450172"/>
    <lineage>
        <taxon>Eukaryota</taxon>
        <taxon>Fungi</taxon>
        <taxon>Dikarya</taxon>
        <taxon>Ascomycota</taxon>
        <taxon>Pezizomycotina</taxon>
        <taxon>Dothideomycetes</taxon>
        <taxon>Pleosporomycetidae</taxon>
        <taxon>Pleosporales</taxon>
        <taxon>Pleosporales incertae sedis</taxon>
        <taxon>Aaosphaeria</taxon>
    </lineage>
</organism>
<evidence type="ECO:0000259" key="9">
    <source>
        <dbReference type="Pfam" id="PF07962"/>
    </source>
</evidence>
<dbReference type="GO" id="GO:0006974">
    <property type="term" value="P:DNA damage response"/>
    <property type="evidence" value="ECO:0007669"/>
    <property type="project" value="UniProtKB-KW"/>
</dbReference>
<name>A0A6A5XTM9_9PLEO</name>
<evidence type="ECO:0000313" key="10">
    <source>
        <dbReference type="EMBL" id="KAF2016266.1"/>
    </source>
</evidence>
<dbReference type="GO" id="GO:0043111">
    <property type="term" value="P:replication fork arrest"/>
    <property type="evidence" value="ECO:0007669"/>
    <property type="project" value="TreeGrafter"/>
</dbReference>
<dbReference type="GeneID" id="54285426"/>
<dbReference type="Pfam" id="PF07962">
    <property type="entry name" value="Swi3"/>
    <property type="match status" value="1"/>
</dbReference>
<keyword evidence="4" id="KW-0236">DNA replication inhibitor</keyword>
<dbReference type="PANTHER" id="PTHR13220:SF11">
    <property type="entry name" value="TIMELESS-INTERACTING PROTEIN"/>
    <property type="match status" value="1"/>
</dbReference>
<dbReference type="GO" id="GO:0003677">
    <property type="term" value="F:DNA binding"/>
    <property type="evidence" value="ECO:0007669"/>
    <property type="project" value="TreeGrafter"/>
</dbReference>
<dbReference type="PANTHER" id="PTHR13220">
    <property type="entry name" value="TIMELESS INTERACTING-RELATED"/>
    <property type="match status" value="1"/>
</dbReference>
<dbReference type="GO" id="GO:0031297">
    <property type="term" value="P:replication fork processing"/>
    <property type="evidence" value="ECO:0007669"/>
    <property type="project" value="UniProtKB-UniRule"/>
</dbReference>
<feature type="compositionally biased region" description="Acidic residues" evidence="8">
    <location>
        <begin position="15"/>
        <end position="28"/>
    </location>
</feature>
<dbReference type="InterPro" id="IPR012923">
    <property type="entry name" value="Csm3"/>
</dbReference>
<dbReference type="EMBL" id="ML978069">
    <property type="protein sequence ID" value="KAF2016266.1"/>
    <property type="molecule type" value="Genomic_DNA"/>
</dbReference>
<dbReference type="OrthoDB" id="437078at2759"/>
<protein>
    <recommendedName>
        <fullName evidence="7">Chromosome segregation in meiosis protein</fullName>
    </recommendedName>
</protein>
<evidence type="ECO:0000256" key="8">
    <source>
        <dbReference type="SAM" id="MobiDB-lite"/>
    </source>
</evidence>
<evidence type="ECO:0000256" key="1">
    <source>
        <dbReference type="ARBA" id="ARBA00004123"/>
    </source>
</evidence>
<feature type="domain" description="Chromosome segregation in meiosis protein 3" evidence="9">
    <location>
        <begin position="67"/>
        <end position="149"/>
    </location>
</feature>
<comment type="function">
    <text evidence="7">Plays an important role in the control of DNA replication and the maintenance of replication fork stability.</text>
</comment>
<feature type="compositionally biased region" description="Low complexity" evidence="8">
    <location>
        <begin position="30"/>
        <end position="39"/>
    </location>
</feature>
<keyword evidence="3 7" id="KW-0227">DNA damage</keyword>
<reference evidence="10" key="1">
    <citation type="journal article" date="2020" name="Stud. Mycol.">
        <title>101 Dothideomycetes genomes: a test case for predicting lifestyles and emergence of pathogens.</title>
        <authorList>
            <person name="Haridas S."/>
            <person name="Albert R."/>
            <person name="Binder M."/>
            <person name="Bloem J."/>
            <person name="Labutti K."/>
            <person name="Salamov A."/>
            <person name="Andreopoulos B."/>
            <person name="Baker S."/>
            <person name="Barry K."/>
            <person name="Bills G."/>
            <person name="Bluhm B."/>
            <person name="Cannon C."/>
            <person name="Castanera R."/>
            <person name="Culley D."/>
            <person name="Daum C."/>
            <person name="Ezra D."/>
            <person name="Gonzalez J."/>
            <person name="Henrissat B."/>
            <person name="Kuo A."/>
            <person name="Liang C."/>
            <person name="Lipzen A."/>
            <person name="Lutzoni F."/>
            <person name="Magnuson J."/>
            <person name="Mondo S."/>
            <person name="Nolan M."/>
            <person name="Ohm R."/>
            <person name="Pangilinan J."/>
            <person name="Park H.-J."/>
            <person name="Ramirez L."/>
            <person name="Alfaro M."/>
            <person name="Sun H."/>
            <person name="Tritt A."/>
            <person name="Yoshinaga Y."/>
            <person name="Zwiers L.-H."/>
            <person name="Turgeon B."/>
            <person name="Goodwin S."/>
            <person name="Spatafora J."/>
            <person name="Crous P."/>
            <person name="Grigoriev I."/>
        </authorList>
    </citation>
    <scope>NUCLEOTIDE SEQUENCE</scope>
    <source>
        <strain evidence="10">CBS 175.79</strain>
    </source>
</reference>
<gene>
    <name evidence="10" type="ORF">BU24DRAFT_422602</name>
</gene>
<keyword evidence="11" id="KW-1185">Reference proteome</keyword>
<evidence type="ECO:0000256" key="2">
    <source>
        <dbReference type="ARBA" id="ARBA00006075"/>
    </source>
</evidence>
<proteinExistence type="inferred from homology"/>
<feature type="region of interest" description="Disordered" evidence="8">
    <location>
        <begin position="204"/>
        <end position="264"/>
    </location>
</feature>
<evidence type="ECO:0000256" key="7">
    <source>
        <dbReference type="RuleBase" id="RU366049"/>
    </source>
</evidence>
<evidence type="ECO:0000256" key="4">
    <source>
        <dbReference type="ARBA" id="ARBA00022880"/>
    </source>
</evidence>
<comment type="similarity">
    <text evidence="2 7">Belongs to the CSM3 family.</text>
</comment>
<keyword evidence="6 7" id="KW-0131">Cell cycle</keyword>
<comment type="subcellular location">
    <subcellularLocation>
        <location evidence="1 7">Nucleus</location>
    </subcellularLocation>
</comment>
<dbReference type="Proteomes" id="UP000799778">
    <property type="component" value="Unassembled WGS sequence"/>
</dbReference>
<evidence type="ECO:0000256" key="3">
    <source>
        <dbReference type="ARBA" id="ARBA00022763"/>
    </source>
</evidence>
<evidence type="ECO:0000256" key="5">
    <source>
        <dbReference type="ARBA" id="ARBA00023242"/>
    </source>
</evidence>
<evidence type="ECO:0000313" key="11">
    <source>
        <dbReference type="Proteomes" id="UP000799778"/>
    </source>
</evidence>